<organism evidence="7 8">
    <name type="scientific">Fomitopsis schrenkii</name>
    <name type="common">Brown rot fungus</name>
    <dbReference type="NCBI Taxonomy" id="2126942"/>
    <lineage>
        <taxon>Eukaryota</taxon>
        <taxon>Fungi</taxon>
        <taxon>Dikarya</taxon>
        <taxon>Basidiomycota</taxon>
        <taxon>Agaricomycotina</taxon>
        <taxon>Agaricomycetes</taxon>
        <taxon>Polyporales</taxon>
        <taxon>Fomitopsis</taxon>
    </lineage>
</organism>
<dbReference type="PROSITE" id="PS00028">
    <property type="entry name" value="ZINC_FINGER_C2H2_1"/>
    <property type="match status" value="1"/>
</dbReference>
<name>S8DK49_FOMSC</name>
<evidence type="ECO:0000313" key="8">
    <source>
        <dbReference type="Proteomes" id="UP000015241"/>
    </source>
</evidence>
<dbReference type="InterPro" id="IPR013087">
    <property type="entry name" value="Znf_C2H2_type"/>
</dbReference>
<dbReference type="InterPro" id="IPR022755">
    <property type="entry name" value="Znf_C2H2_jaz"/>
</dbReference>
<dbReference type="PANTHER" id="PTHR24409:SF295">
    <property type="entry name" value="AZ2-RELATED"/>
    <property type="match status" value="1"/>
</dbReference>
<evidence type="ECO:0000256" key="4">
    <source>
        <dbReference type="ARBA" id="ARBA00022833"/>
    </source>
</evidence>
<evidence type="ECO:0000256" key="2">
    <source>
        <dbReference type="ARBA" id="ARBA00022737"/>
    </source>
</evidence>
<dbReference type="InterPro" id="IPR036236">
    <property type="entry name" value="Znf_C2H2_sf"/>
</dbReference>
<dbReference type="eggNOG" id="KOG1721">
    <property type="taxonomic scope" value="Eukaryota"/>
</dbReference>
<dbReference type="GO" id="GO:0000977">
    <property type="term" value="F:RNA polymerase II transcription regulatory region sequence-specific DNA binding"/>
    <property type="evidence" value="ECO:0007669"/>
    <property type="project" value="TreeGrafter"/>
</dbReference>
<keyword evidence="1" id="KW-0479">Metal-binding</keyword>
<protein>
    <recommendedName>
        <fullName evidence="6">C2H2-type domain-containing protein</fullName>
    </recommendedName>
</protein>
<feature type="non-terminal residue" evidence="7">
    <location>
        <position position="171"/>
    </location>
</feature>
<dbReference type="Pfam" id="PF12171">
    <property type="entry name" value="zf-C2H2_jaz"/>
    <property type="match status" value="1"/>
</dbReference>
<dbReference type="EMBL" id="KE504250">
    <property type="protein sequence ID" value="EPS93961.1"/>
    <property type="molecule type" value="Genomic_DNA"/>
</dbReference>
<dbReference type="AlphaFoldDB" id="S8DK49"/>
<dbReference type="GO" id="GO:0005634">
    <property type="term" value="C:nucleus"/>
    <property type="evidence" value="ECO:0007669"/>
    <property type="project" value="TreeGrafter"/>
</dbReference>
<evidence type="ECO:0000256" key="1">
    <source>
        <dbReference type="ARBA" id="ARBA00022723"/>
    </source>
</evidence>
<keyword evidence="3 5" id="KW-0863">Zinc-finger</keyword>
<sequence>MPLNSTSRTLDFATFYQLKQHWVASPRHNYCQDCNEHFDDQDELDEHYEEEHYYCAVCRKLFTNQIGLHEHNRQCHHYCPDCRRLFNNENNLRSHLRSGVHASANIRCPGQSCNRTFISGAALLLHMESGTCPARFTRRLLDDYAHRYGPRDVITDPRRMIGYEGGQTQPE</sequence>
<evidence type="ECO:0000313" key="7">
    <source>
        <dbReference type="EMBL" id="EPS93961.1"/>
    </source>
</evidence>
<evidence type="ECO:0000256" key="3">
    <source>
        <dbReference type="ARBA" id="ARBA00022771"/>
    </source>
</evidence>
<dbReference type="GO" id="GO:0008270">
    <property type="term" value="F:zinc ion binding"/>
    <property type="evidence" value="ECO:0007669"/>
    <property type="project" value="UniProtKB-KW"/>
</dbReference>
<dbReference type="SUPFAM" id="SSF57667">
    <property type="entry name" value="beta-beta-alpha zinc fingers"/>
    <property type="match status" value="1"/>
</dbReference>
<proteinExistence type="predicted"/>
<dbReference type="InParanoid" id="S8DK49"/>
<feature type="domain" description="C2H2-type" evidence="6">
    <location>
        <begin position="53"/>
        <end position="76"/>
    </location>
</feature>
<evidence type="ECO:0000256" key="5">
    <source>
        <dbReference type="PROSITE-ProRule" id="PRU00042"/>
    </source>
</evidence>
<dbReference type="Gene3D" id="3.30.160.60">
    <property type="entry name" value="Classic Zinc Finger"/>
    <property type="match status" value="1"/>
</dbReference>
<reference evidence="7 8" key="1">
    <citation type="journal article" date="2012" name="Science">
        <title>The Paleozoic origin of enzymatic lignin decomposition reconstructed from 31 fungal genomes.</title>
        <authorList>
            <person name="Floudas D."/>
            <person name="Binder M."/>
            <person name="Riley R."/>
            <person name="Barry K."/>
            <person name="Blanchette R.A."/>
            <person name="Henrissat B."/>
            <person name="Martinez A.T."/>
            <person name="Otillar R."/>
            <person name="Spatafora J.W."/>
            <person name="Yadav J.S."/>
            <person name="Aerts A."/>
            <person name="Benoit I."/>
            <person name="Boyd A."/>
            <person name="Carlson A."/>
            <person name="Copeland A."/>
            <person name="Coutinho P.M."/>
            <person name="de Vries R.P."/>
            <person name="Ferreira P."/>
            <person name="Findley K."/>
            <person name="Foster B."/>
            <person name="Gaskell J."/>
            <person name="Glotzer D."/>
            <person name="Gorecki P."/>
            <person name="Heitman J."/>
            <person name="Hesse C."/>
            <person name="Hori C."/>
            <person name="Igarashi K."/>
            <person name="Jurgens J.A."/>
            <person name="Kallen N."/>
            <person name="Kersten P."/>
            <person name="Kohler A."/>
            <person name="Kuees U."/>
            <person name="Kumar T.K.A."/>
            <person name="Kuo A."/>
            <person name="LaButti K."/>
            <person name="Larrondo L.F."/>
            <person name="Lindquist E."/>
            <person name="Ling A."/>
            <person name="Lombard V."/>
            <person name="Lucas S."/>
            <person name="Lundell T."/>
            <person name="Martin R."/>
            <person name="McLaughlin D.J."/>
            <person name="Morgenstern I."/>
            <person name="Morin E."/>
            <person name="Murat C."/>
            <person name="Nagy L.G."/>
            <person name="Nolan M."/>
            <person name="Ohm R.A."/>
            <person name="Patyshakuliyeva A."/>
            <person name="Rokas A."/>
            <person name="Ruiz-Duenas F.J."/>
            <person name="Sabat G."/>
            <person name="Salamov A."/>
            <person name="Samejima M."/>
            <person name="Schmutz J."/>
            <person name="Slot J.C."/>
            <person name="St John F."/>
            <person name="Stenlid J."/>
            <person name="Sun H."/>
            <person name="Sun S."/>
            <person name="Syed K."/>
            <person name="Tsang A."/>
            <person name="Wiebenga A."/>
            <person name="Young D."/>
            <person name="Pisabarro A."/>
            <person name="Eastwood D.C."/>
            <person name="Martin F."/>
            <person name="Cullen D."/>
            <person name="Grigoriev I.V."/>
            <person name="Hibbett D.S."/>
        </authorList>
    </citation>
    <scope>NUCLEOTIDE SEQUENCE</scope>
    <source>
        <strain evidence="8">FP-58527</strain>
    </source>
</reference>
<gene>
    <name evidence="7" type="ORF">FOMPIDRAFT_1020323</name>
</gene>
<keyword evidence="2" id="KW-0677">Repeat</keyword>
<accession>S8DK49</accession>
<dbReference type="PANTHER" id="PTHR24409">
    <property type="entry name" value="ZINC FINGER PROTEIN 142"/>
    <property type="match status" value="1"/>
</dbReference>
<dbReference type="Pfam" id="PF12874">
    <property type="entry name" value="zf-met"/>
    <property type="match status" value="1"/>
</dbReference>
<keyword evidence="8" id="KW-1185">Reference proteome</keyword>
<dbReference type="GO" id="GO:0000981">
    <property type="term" value="F:DNA-binding transcription factor activity, RNA polymerase II-specific"/>
    <property type="evidence" value="ECO:0007669"/>
    <property type="project" value="TreeGrafter"/>
</dbReference>
<dbReference type="OrthoDB" id="6077919at2759"/>
<evidence type="ECO:0000259" key="6">
    <source>
        <dbReference type="PROSITE" id="PS50157"/>
    </source>
</evidence>
<keyword evidence="4" id="KW-0862">Zinc</keyword>
<dbReference type="STRING" id="743788.S8DK49"/>
<feature type="domain" description="C2H2-type" evidence="6">
    <location>
        <begin position="77"/>
        <end position="106"/>
    </location>
</feature>
<dbReference type="HOGENOM" id="CLU_1566618_0_0_1"/>
<dbReference type="PROSITE" id="PS50157">
    <property type="entry name" value="ZINC_FINGER_C2H2_2"/>
    <property type="match status" value="2"/>
</dbReference>
<dbReference type="SMART" id="SM00355">
    <property type="entry name" value="ZnF_C2H2"/>
    <property type="match status" value="4"/>
</dbReference>
<dbReference type="Proteomes" id="UP000015241">
    <property type="component" value="Unassembled WGS sequence"/>
</dbReference>